<sequence>MATRIHETLLWTLCYDGEPAIRLSACKVYLDLVCSGLVAFAQQHITREDILQKKYRGNIYEYKRARLDEIKTRLQERIIFLNANLDSSFSRESRNFGTDSANADASEDFTYVRSIISNLSSNPADIHKRIMNNKWKKTHFNLDKDLAFHSH</sequence>
<evidence type="ECO:0000313" key="2">
    <source>
        <dbReference type="Proteomes" id="UP001626550"/>
    </source>
</evidence>
<keyword evidence="2" id="KW-1185">Reference proteome</keyword>
<name>A0ABD2QCN9_9PLAT</name>
<gene>
    <name evidence="1" type="ORF">Ciccas_004042</name>
</gene>
<protein>
    <submittedName>
        <fullName evidence="1">Uncharacterized protein</fullName>
    </submittedName>
</protein>
<proteinExistence type="predicted"/>
<dbReference type="AlphaFoldDB" id="A0ABD2QCN9"/>
<dbReference type="EMBL" id="JBJKFK010000402">
    <property type="protein sequence ID" value="KAL3317311.1"/>
    <property type="molecule type" value="Genomic_DNA"/>
</dbReference>
<accession>A0ABD2QCN9</accession>
<evidence type="ECO:0000313" key="1">
    <source>
        <dbReference type="EMBL" id="KAL3317311.1"/>
    </source>
</evidence>
<reference evidence="1 2" key="1">
    <citation type="submission" date="2024-11" db="EMBL/GenBank/DDBJ databases">
        <title>Adaptive evolution of stress response genes in parasites aligns with host niche diversity.</title>
        <authorList>
            <person name="Hahn C."/>
            <person name="Resl P."/>
        </authorList>
    </citation>
    <scope>NUCLEOTIDE SEQUENCE [LARGE SCALE GENOMIC DNA]</scope>
    <source>
        <strain evidence="1">EGGRZ-B1_66</strain>
        <tissue evidence="1">Body</tissue>
    </source>
</reference>
<organism evidence="1 2">
    <name type="scientific">Cichlidogyrus casuarinus</name>
    <dbReference type="NCBI Taxonomy" id="1844966"/>
    <lineage>
        <taxon>Eukaryota</taxon>
        <taxon>Metazoa</taxon>
        <taxon>Spiralia</taxon>
        <taxon>Lophotrochozoa</taxon>
        <taxon>Platyhelminthes</taxon>
        <taxon>Monogenea</taxon>
        <taxon>Monopisthocotylea</taxon>
        <taxon>Dactylogyridea</taxon>
        <taxon>Ancyrocephalidae</taxon>
        <taxon>Cichlidogyrus</taxon>
    </lineage>
</organism>
<comment type="caution">
    <text evidence="1">The sequence shown here is derived from an EMBL/GenBank/DDBJ whole genome shotgun (WGS) entry which is preliminary data.</text>
</comment>
<dbReference type="Proteomes" id="UP001626550">
    <property type="component" value="Unassembled WGS sequence"/>
</dbReference>